<reference evidence="1" key="1">
    <citation type="submission" date="2021-12" db="EMBL/GenBank/DDBJ databases">
        <authorList>
            <person name="King R."/>
        </authorList>
    </citation>
    <scope>NUCLEOTIDE SEQUENCE</scope>
</reference>
<dbReference type="OrthoDB" id="7481261at2759"/>
<name>A0A9N8KVE7_CHRIL</name>
<gene>
    <name evidence="1" type="ORF">CINC_LOCUS2258</name>
</gene>
<proteinExistence type="predicted"/>
<dbReference type="Proteomes" id="UP001154114">
    <property type="component" value="Chromosome 13"/>
</dbReference>
<dbReference type="EMBL" id="LR824016">
    <property type="protein sequence ID" value="CAD0200573.1"/>
    <property type="molecule type" value="Genomic_DNA"/>
</dbReference>
<evidence type="ECO:0000313" key="1">
    <source>
        <dbReference type="EMBL" id="CAD0200573.1"/>
    </source>
</evidence>
<keyword evidence="2" id="KW-1185">Reference proteome</keyword>
<protein>
    <submittedName>
        <fullName evidence="1">Uncharacterized protein</fullName>
    </submittedName>
</protein>
<evidence type="ECO:0000313" key="2">
    <source>
        <dbReference type="Proteomes" id="UP001154114"/>
    </source>
</evidence>
<accession>A0A9N8KVE7</accession>
<sequence>MGSRVSTGARSADVRHVATRLRFSATVNAKCEEATACARYLIAERAGRAGRGALPWCEIRPRACGQWQGAATPSTLRRRAPRAATLGATRHCPPLPASPSPQPRCHPQCTYQYHVVHIKYGN</sequence>
<dbReference type="AlphaFoldDB" id="A0A9N8KVE7"/>
<organism evidence="1 2">
    <name type="scientific">Chrysodeixis includens</name>
    <name type="common">Soybean looper</name>
    <name type="synonym">Pseudoplusia includens</name>
    <dbReference type="NCBI Taxonomy" id="689277"/>
    <lineage>
        <taxon>Eukaryota</taxon>
        <taxon>Metazoa</taxon>
        <taxon>Ecdysozoa</taxon>
        <taxon>Arthropoda</taxon>
        <taxon>Hexapoda</taxon>
        <taxon>Insecta</taxon>
        <taxon>Pterygota</taxon>
        <taxon>Neoptera</taxon>
        <taxon>Endopterygota</taxon>
        <taxon>Lepidoptera</taxon>
        <taxon>Glossata</taxon>
        <taxon>Ditrysia</taxon>
        <taxon>Noctuoidea</taxon>
        <taxon>Noctuidae</taxon>
        <taxon>Plusiinae</taxon>
        <taxon>Chrysodeixis</taxon>
    </lineage>
</organism>